<sequence>MAILRRMVAIRGRYRSLAMDLSLLFFLLALVAVGNRSIYIANEQAERRSTGTRNETGRRTPMDPELLSMFNIFDSVFTRETASATVIL</sequence>
<name>A0A835SCL9_VANPL</name>
<accession>A0A835SCL9</accession>
<evidence type="ECO:0000313" key="2">
    <source>
        <dbReference type="Proteomes" id="UP000639772"/>
    </source>
</evidence>
<evidence type="ECO:0000313" key="1">
    <source>
        <dbReference type="EMBL" id="KAG0501318.1"/>
    </source>
</evidence>
<reference evidence="1 2" key="1">
    <citation type="journal article" date="2020" name="Nat. Food">
        <title>A phased Vanilla planifolia genome enables genetic improvement of flavour and production.</title>
        <authorList>
            <person name="Hasing T."/>
            <person name="Tang H."/>
            <person name="Brym M."/>
            <person name="Khazi F."/>
            <person name="Huang T."/>
            <person name="Chambers A.H."/>
        </authorList>
    </citation>
    <scope>NUCLEOTIDE SEQUENCE [LARGE SCALE GENOMIC DNA]</scope>
    <source>
        <tissue evidence="1">Leaf</tissue>
    </source>
</reference>
<dbReference type="AlphaFoldDB" id="A0A835SCL9"/>
<gene>
    <name evidence="1" type="ORF">HPP92_001390</name>
</gene>
<dbReference type="Proteomes" id="UP000639772">
    <property type="component" value="Chromosome 1"/>
</dbReference>
<organism evidence="1 2">
    <name type="scientific">Vanilla planifolia</name>
    <name type="common">Vanilla</name>
    <dbReference type="NCBI Taxonomy" id="51239"/>
    <lineage>
        <taxon>Eukaryota</taxon>
        <taxon>Viridiplantae</taxon>
        <taxon>Streptophyta</taxon>
        <taxon>Embryophyta</taxon>
        <taxon>Tracheophyta</taxon>
        <taxon>Spermatophyta</taxon>
        <taxon>Magnoliopsida</taxon>
        <taxon>Liliopsida</taxon>
        <taxon>Asparagales</taxon>
        <taxon>Orchidaceae</taxon>
        <taxon>Vanilloideae</taxon>
        <taxon>Vanilleae</taxon>
        <taxon>Vanilla</taxon>
    </lineage>
</organism>
<dbReference type="EMBL" id="JADCNM010000001">
    <property type="protein sequence ID" value="KAG0501318.1"/>
    <property type="molecule type" value="Genomic_DNA"/>
</dbReference>
<comment type="caution">
    <text evidence="1">The sequence shown here is derived from an EMBL/GenBank/DDBJ whole genome shotgun (WGS) entry which is preliminary data.</text>
</comment>
<proteinExistence type="predicted"/>
<protein>
    <submittedName>
        <fullName evidence="1">Uncharacterized protein</fullName>
    </submittedName>
</protein>